<name>A0A9P6SNX5_9FUNG</name>
<evidence type="ECO:0000256" key="2">
    <source>
        <dbReference type="SAM" id="Phobius"/>
    </source>
</evidence>
<comment type="caution">
    <text evidence="3">The sequence shown here is derived from an EMBL/GenBank/DDBJ whole genome shotgun (WGS) entry which is preliminary data.</text>
</comment>
<keyword evidence="2" id="KW-1133">Transmembrane helix</keyword>
<keyword evidence="2" id="KW-0472">Membrane</keyword>
<gene>
    <name evidence="3" type="ORF">BGZ65_009373</name>
</gene>
<dbReference type="InterPro" id="IPR052786">
    <property type="entry name" value="Spore_wall_assembly"/>
</dbReference>
<accession>A0A9P6SNX5</accession>
<reference evidence="3" key="1">
    <citation type="journal article" date="2020" name="Fungal Divers.">
        <title>Resolving the Mortierellaceae phylogeny through synthesis of multi-gene phylogenetics and phylogenomics.</title>
        <authorList>
            <person name="Vandepol N."/>
            <person name="Liber J."/>
            <person name="Desiro A."/>
            <person name="Na H."/>
            <person name="Kennedy M."/>
            <person name="Barry K."/>
            <person name="Grigoriev I.V."/>
            <person name="Miller A.N."/>
            <person name="O'Donnell K."/>
            <person name="Stajich J.E."/>
            <person name="Bonito G."/>
        </authorList>
    </citation>
    <scope>NUCLEOTIDE SEQUENCE</scope>
    <source>
        <strain evidence="3">MES-2147</strain>
    </source>
</reference>
<dbReference type="OrthoDB" id="10012223at2759"/>
<organism evidence="3 4">
    <name type="scientific">Modicella reniformis</name>
    <dbReference type="NCBI Taxonomy" id="1440133"/>
    <lineage>
        <taxon>Eukaryota</taxon>
        <taxon>Fungi</taxon>
        <taxon>Fungi incertae sedis</taxon>
        <taxon>Mucoromycota</taxon>
        <taxon>Mortierellomycotina</taxon>
        <taxon>Mortierellomycetes</taxon>
        <taxon>Mortierellales</taxon>
        <taxon>Mortierellaceae</taxon>
        <taxon>Modicella</taxon>
    </lineage>
</organism>
<protein>
    <submittedName>
        <fullName evidence="3">Uncharacterized protein</fullName>
    </submittedName>
</protein>
<dbReference type="AlphaFoldDB" id="A0A9P6SNX5"/>
<keyword evidence="2" id="KW-0812">Transmembrane</keyword>
<dbReference type="PANTHER" id="PTHR34292">
    <property type="entry name" value="OUTER SPORE WALL PROTEIN LDS1"/>
    <property type="match status" value="1"/>
</dbReference>
<feature type="region of interest" description="Disordered" evidence="1">
    <location>
        <begin position="47"/>
        <end position="72"/>
    </location>
</feature>
<proteinExistence type="predicted"/>
<feature type="transmembrane region" description="Helical" evidence="2">
    <location>
        <begin position="173"/>
        <end position="194"/>
    </location>
</feature>
<feature type="compositionally biased region" description="Basic and acidic residues" evidence="1">
    <location>
        <begin position="49"/>
        <end position="61"/>
    </location>
</feature>
<evidence type="ECO:0000313" key="3">
    <source>
        <dbReference type="EMBL" id="KAF9985927.1"/>
    </source>
</evidence>
<dbReference type="Proteomes" id="UP000749646">
    <property type="component" value="Unassembled WGS sequence"/>
</dbReference>
<sequence>MGETTLLVALVMGEVLKKERSKGLFKTVIAHHSVLMGPLVTIAHHHHNDSRGGSKGLREDEHSDGDEDDIKVAPSKAMISPKESQRRKRDVVQAASTQVGKRILMWFITLPLNFLPVLGPVIFCYINCKTRIPDIHQRYFDMKNMTLEERDKWIQRRQADYKAFAFVSQVLELLPVLGILFGFTNTIGAALWAIDLERDQDILRNRHTRPNRRRVLLHFVESDKIELKGADAELVKTKEEDKDTNPEAASDSEDVKSTKPVDLPKEPITPFR</sequence>
<feature type="region of interest" description="Disordered" evidence="1">
    <location>
        <begin position="231"/>
        <end position="272"/>
    </location>
</feature>
<keyword evidence="4" id="KW-1185">Reference proteome</keyword>
<evidence type="ECO:0000313" key="4">
    <source>
        <dbReference type="Proteomes" id="UP000749646"/>
    </source>
</evidence>
<feature type="transmembrane region" description="Helical" evidence="2">
    <location>
        <begin position="103"/>
        <end position="123"/>
    </location>
</feature>
<dbReference type="PANTHER" id="PTHR34292:SF2">
    <property type="entry name" value="OUTER SPORE WALL PROTEIN LDS1"/>
    <property type="match status" value="1"/>
</dbReference>
<feature type="non-terminal residue" evidence="3">
    <location>
        <position position="1"/>
    </location>
</feature>
<dbReference type="EMBL" id="JAAAHW010003265">
    <property type="protein sequence ID" value="KAF9985927.1"/>
    <property type="molecule type" value="Genomic_DNA"/>
</dbReference>
<feature type="compositionally biased region" description="Basic and acidic residues" evidence="1">
    <location>
        <begin position="253"/>
        <end position="265"/>
    </location>
</feature>
<evidence type="ECO:0000256" key="1">
    <source>
        <dbReference type="SAM" id="MobiDB-lite"/>
    </source>
</evidence>
<feature type="compositionally biased region" description="Basic and acidic residues" evidence="1">
    <location>
        <begin position="231"/>
        <end position="245"/>
    </location>
</feature>